<proteinExistence type="predicted"/>
<dbReference type="EMBL" id="JBHMEI010000078">
    <property type="protein sequence ID" value="MFB9208687.1"/>
    <property type="molecule type" value="Genomic_DNA"/>
</dbReference>
<sequence>MGDTRAGGYLAVFSGLRSRSAQLDDSVERAWELKDRLSAVFAHEGNPLGDDQYGAELEKNQWIIENGILVAFDEYIAELEDLRDGLRASATNYQDAEGYGDPGYGTGDDPAYPRGG</sequence>
<evidence type="ECO:0000313" key="2">
    <source>
        <dbReference type="EMBL" id="MFB9208687.1"/>
    </source>
</evidence>
<feature type="compositionally biased region" description="Low complexity" evidence="1">
    <location>
        <begin position="107"/>
        <end position="116"/>
    </location>
</feature>
<evidence type="ECO:0000313" key="3">
    <source>
        <dbReference type="Proteomes" id="UP001589647"/>
    </source>
</evidence>
<keyword evidence="3" id="KW-1185">Reference proteome</keyword>
<accession>A0ABV5IWP5</accession>
<name>A0ABV5IWP5_9ACTN</name>
<gene>
    <name evidence="2" type="ORF">ACFFV7_46420</name>
</gene>
<dbReference type="RefSeq" id="WP_189647711.1">
    <property type="nucleotide sequence ID" value="NZ_BMRC01000005.1"/>
</dbReference>
<feature type="region of interest" description="Disordered" evidence="1">
    <location>
        <begin position="93"/>
        <end position="116"/>
    </location>
</feature>
<reference evidence="2 3" key="1">
    <citation type="submission" date="2024-09" db="EMBL/GenBank/DDBJ databases">
        <authorList>
            <person name="Sun Q."/>
            <person name="Mori K."/>
        </authorList>
    </citation>
    <scope>NUCLEOTIDE SEQUENCE [LARGE SCALE GENOMIC DNA]</scope>
    <source>
        <strain evidence="2 3">CCM 3426</strain>
    </source>
</reference>
<organism evidence="2 3">
    <name type="scientific">Nonomuraea spiralis</name>
    <dbReference type="NCBI Taxonomy" id="46182"/>
    <lineage>
        <taxon>Bacteria</taxon>
        <taxon>Bacillati</taxon>
        <taxon>Actinomycetota</taxon>
        <taxon>Actinomycetes</taxon>
        <taxon>Streptosporangiales</taxon>
        <taxon>Streptosporangiaceae</taxon>
        <taxon>Nonomuraea</taxon>
    </lineage>
</organism>
<evidence type="ECO:0000256" key="1">
    <source>
        <dbReference type="SAM" id="MobiDB-lite"/>
    </source>
</evidence>
<protein>
    <submittedName>
        <fullName evidence="2">Uncharacterized protein</fullName>
    </submittedName>
</protein>
<comment type="caution">
    <text evidence="2">The sequence shown here is derived from an EMBL/GenBank/DDBJ whole genome shotgun (WGS) entry which is preliminary data.</text>
</comment>
<dbReference type="Proteomes" id="UP001589647">
    <property type="component" value="Unassembled WGS sequence"/>
</dbReference>